<dbReference type="InterPro" id="IPR028359">
    <property type="entry name" value="UDP_ManNAc/GlcNAc_DH"/>
</dbReference>
<dbReference type="SUPFAM" id="SSF48179">
    <property type="entry name" value="6-phosphogluconate dehydrogenase C-terminal domain-like"/>
    <property type="match status" value="1"/>
</dbReference>
<dbReference type="GeneID" id="24874273"/>
<keyword evidence="5" id="KW-0520">NAD</keyword>
<dbReference type="GO" id="GO:0051287">
    <property type="term" value="F:NAD binding"/>
    <property type="evidence" value="ECO:0007669"/>
    <property type="project" value="InterPro"/>
</dbReference>
<dbReference type="InterPro" id="IPR036220">
    <property type="entry name" value="UDP-Glc/GDP-Man_DH_C_sf"/>
</dbReference>
<dbReference type="Pfam" id="PF03720">
    <property type="entry name" value="UDPG_MGDP_dh_C"/>
    <property type="match status" value="1"/>
</dbReference>
<evidence type="ECO:0000256" key="3">
    <source>
        <dbReference type="ARBA" id="ARBA00016796"/>
    </source>
</evidence>
<evidence type="ECO:0000256" key="8">
    <source>
        <dbReference type="PIRNR" id="PIRNR000124"/>
    </source>
</evidence>
<evidence type="ECO:0000256" key="7">
    <source>
        <dbReference type="ARBA" id="ARBA00049130"/>
    </source>
</evidence>
<dbReference type="SUPFAM" id="SSF51735">
    <property type="entry name" value="NAD(P)-binding Rossmann-fold domains"/>
    <property type="match status" value="1"/>
</dbReference>
<dbReference type="GO" id="GO:0000271">
    <property type="term" value="P:polysaccharide biosynthetic process"/>
    <property type="evidence" value="ECO:0007669"/>
    <property type="project" value="InterPro"/>
</dbReference>
<dbReference type="Proteomes" id="UP000266745">
    <property type="component" value="Chromosome"/>
</dbReference>
<dbReference type="SUPFAM" id="SSF52413">
    <property type="entry name" value="UDP-glucose/GDP-mannose dehydrogenase C-terminal domain"/>
    <property type="match status" value="1"/>
</dbReference>
<dbReference type="InterPro" id="IPR014026">
    <property type="entry name" value="UDP-Glc/GDP-Man_DH_dimer"/>
</dbReference>
<dbReference type="Pfam" id="PF00984">
    <property type="entry name" value="UDPG_MGDP_dh"/>
    <property type="match status" value="1"/>
</dbReference>
<dbReference type="KEGG" id="tah:SU86_006865"/>
<organism evidence="10 11">
    <name type="scientific">Candidatus Nitrosotenuis cloacae</name>
    <dbReference type="NCBI Taxonomy" id="1603555"/>
    <lineage>
        <taxon>Archaea</taxon>
        <taxon>Nitrososphaerota</taxon>
        <taxon>Candidatus Nitrosotenuis</taxon>
    </lineage>
</organism>
<comment type="catalytic activity">
    <reaction evidence="7">
        <text>UDP-N-acetyl-alpha-D-mannosamine + 2 NAD(+) + H2O = UDP-N-acetyl-alpha-D-mannosaminouronate + 2 NADH + 3 H(+)</text>
        <dbReference type="Rhea" id="RHEA:25780"/>
        <dbReference type="ChEBI" id="CHEBI:15377"/>
        <dbReference type="ChEBI" id="CHEBI:15378"/>
        <dbReference type="ChEBI" id="CHEBI:57540"/>
        <dbReference type="ChEBI" id="CHEBI:57945"/>
        <dbReference type="ChEBI" id="CHEBI:68623"/>
        <dbReference type="ChEBI" id="CHEBI:70731"/>
        <dbReference type="EC" id="1.1.1.336"/>
    </reaction>
</comment>
<dbReference type="InterPro" id="IPR017476">
    <property type="entry name" value="UDP-Glc/GDP-Man"/>
</dbReference>
<dbReference type="Pfam" id="PF03721">
    <property type="entry name" value="UDPG_MGDP_dh_N"/>
    <property type="match status" value="1"/>
</dbReference>
<evidence type="ECO:0000256" key="4">
    <source>
        <dbReference type="ARBA" id="ARBA00023002"/>
    </source>
</evidence>
<dbReference type="InterPro" id="IPR001732">
    <property type="entry name" value="UDP-Glc/GDP-Man_DH_N"/>
</dbReference>
<dbReference type="STRING" id="1603555.SU86_006865"/>
<proteinExistence type="inferred from homology"/>
<dbReference type="PANTHER" id="PTHR43491">
    <property type="entry name" value="UDP-N-ACETYL-D-MANNOSAMINE DEHYDROGENASE"/>
    <property type="match status" value="1"/>
</dbReference>
<evidence type="ECO:0000256" key="6">
    <source>
        <dbReference type="ARBA" id="ARBA00030172"/>
    </source>
</evidence>
<dbReference type="InterPro" id="IPR036291">
    <property type="entry name" value="NAD(P)-bd_dom_sf"/>
</dbReference>
<evidence type="ECO:0000256" key="2">
    <source>
        <dbReference type="ARBA" id="ARBA00012935"/>
    </source>
</evidence>
<evidence type="ECO:0000256" key="1">
    <source>
        <dbReference type="ARBA" id="ARBA00006601"/>
    </source>
</evidence>
<evidence type="ECO:0000313" key="10">
    <source>
        <dbReference type="EMBL" id="AJZ76697.1"/>
    </source>
</evidence>
<evidence type="ECO:0000313" key="11">
    <source>
        <dbReference type="Proteomes" id="UP000266745"/>
    </source>
</evidence>
<dbReference type="PANTHER" id="PTHR43491:SF2">
    <property type="entry name" value="UDP-N-ACETYL-D-MANNOSAMINE DEHYDROGENASE"/>
    <property type="match status" value="1"/>
</dbReference>
<keyword evidence="11" id="KW-1185">Reference proteome</keyword>
<comment type="similarity">
    <text evidence="1 8">Belongs to the UDP-glucose/GDP-mannose dehydrogenase family.</text>
</comment>
<dbReference type="EMBL" id="CP011097">
    <property type="protein sequence ID" value="AJZ76697.1"/>
    <property type="molecule type" value="Genomic_DNA"/>
</dbReference>
<keyword evidence="4" id="KW-0560">Oxidoreductase</keyword>
<dbReference type="GO" id="GO:0016628">
    <property type="term" value="F:oxidoreductase activity, acting on the CH-CH group of donors, NAD or NADP as acceptor"/>
    <property type="evidence" value="ECO:0007669"/>
    <property type="project" value="InterPro"/>
</dbReference>
<accession>A0A3G1B8Z1</accession>
<evidence type="ECO:0000256" key="5">
    <source>
        <dbReference type="ARBA" id="ARBA00023027"/>
    </source>
</evidence>
<dbReference type="GO" id="GO:0089714">
    <property type="term" value="F:UDP-N-acetyl-D-mannosamine dehydrogenase activity"/>
    <property type="evidence" value="ECO:0007669"/>
    <property type="project" value="UniProtKB-EC"/>
</dbReference>
<dbReference type="NCBIfam" id="TIGR03026">
    <property type="entry name" value="NDP-sugDHase"/>
    <property type="match status" value="1"/>
</dbReference>
<dbReference type="PIRSF" id="PIRSF000124">
    <property type="entry name" value="UDPglc_GDPman_dh"/>
    <property type="match status" value="1"/>
</dbReference>
<name>A0A3G1B8Z1_9ARCH</name>
<dbReference type="RefSeq" id="WP_048188978.1">
    <property type="nucleotide sequence ID" value="NZ_CP011097.1"/>
</dbReference>
<dbReference type="InterPro" id="IPR008927">
    <property type="entry name" value="6-PGluconate_DH-like_C_sf"/>
</dbReference>
<protein>
    <recommendedName>
        <fullName evidence="3">UDP-N-acetyl-D-mannosamine dehydrogenase</fullName>
        <ecNumber evidence="2">1.1.1.336</ecNumber>
    </recommendedName>
    <alternativeName>
        <fullName evidence="6">UDP-ManNAc 6-dehydrogenase</fullName>
    </alternativeName>
</protein>
<evidence type="ECO:0000259" key="9">
    <source>
        <dbReference type="SMART" id="SM00984"/>
    </source>
</evidence>
<dbReference type="PIRSF" id="PIRSF500136">
    <property type="entry name" value="UDP_ManNAc_DH"/>
    <property type="match status" value="1"/>
</dbReference>
<reference evidence="10 11" key="1">
    <citation type="journal article" date="2016" name="Sci. Rep.">
        <title>A novel ammonia-oxidizing archaeon from wastewater treatment plant: Its enrichment, physiological and genomic characteristics.</title>
        <authorList>
            <person name="Li Y."/>
            <person name="Ding K."/>
            <person name="Wen X."/>
            <person name="Zhang B."/>
            <person name="Shen B."/>
            <person name="Yang Y."/>
        </authorList>
    </citation>
    <scope>NUCLEOTIDE SEQUENCE [LARGE SCALE GENOMIC DNA]</scope>
    <source>
        <strain evidence="10 11">SAT1</strain>
    </source>
</reference>
<dbReference type="SMART" id="SM00984">
    <property type="entry name" value="UDPG_MGDP_dh_C"/>
    <property type="match status" value="1"/>
</dbReference>
<dbReference type="EC" id="1.1.1.336" evidence="2"/>
<dbReference type="Gene3D" id="3.40.50.720">
    <property type="entry name" value="NAD(P)-binding Rossmann-like Domain"/>
    <property type="match status" value="2"/>
</dbReference>
<gene>
    <name evidence="10" type="ORF">SU86_006865</name>
</gene>
<sequence>MTKIMEMNSSELIQSIQTGKLRICVIGIGRIGLPTALSFANSGLPTTGVDINPKLVADINSGLFPLKDEPGYDAIFENVIKEKKFIATTKIEEGVPTSDVVLLSLPTPMDENNVPNYSALKSVGRQLHDLLTPGSLIIVESTIEPGFVENELISIVEGNDGRLKAGKNFGIGVCPETANPGQILNDFERLPRLVGAIDDKIASIITKIYRHVFTVDLIPMPDCKTANAVKLTTNVFRDINIAFVNELAVLFEKIGIDIMKVLEAAKTKYNFQVHYPGAGVGGPCLPVNSYQMLNLAKRVNEDLSIVKAGRTINESMPDHVVGLLDDGFLEAKKNMKDSEILILGISYKPDVKDIQLTPAESIAKKLQINGARVKIYDPYFKSSEIFGIKTENNLVDALTNTDAVVIVTAHKEFHDLEPTFLSTKMRTPIVVDSRGVMDQHAAKKANLIFRGLGRGKI</sequence>
<feature type="domain" description="UDP-glucose/GDP-mannose dehydrogenase C-terminal" evidence="9">
    <location>
        <begin position="341"/>
        <end position="439"/>
    </location>
</feature>
<dbReference type="InterPro" id="IPR014027">
    <property type="entry name" value="UDP-Glc/GDP-Man_DH_C"/>
</dbReference>
<dbReference type="AlphaFoldDB" id="A0A3G1B8Z1"/>